<dbReference type="EMBL" id="JBGFUD010009597">
    <property type="protein sequence ID" value="MFH4982566.1"/>
    <property type="molecule type" value="Genomic_DNA"/>
</dbReference>
<sequence length="109" mass="12389">METSLVAHENDEKLIFHGNREYDFAQIGKPARPSALLKPKLYSKKISVLQLYEPFVEKVGFDFNWNLYAAPHSTVALCDVNLAMMLKTKRWCRNSLLSNNKVNDNSGAS</sequence>
<proteinExistence type="predicted"/>
<protein>
    <submittedName>
        <fullName evidence="1">Uncharacterized protein</fullName>
    </submittedName>
</protein>
<gene>
    <name evidence="1" type="ORF">AB6A40_009275</name>
</gene>
<accession>A0ABD6ERV0</accession>
<name>A0ABD6ERV0_9BILA</name>
<keyword evidence="2" id="KW-1185">Reference proteome</keyword>
<organism evidence="1 2">
    <name type="scientific">Gnathostoma spinigerum</name>
    <dbReference type="NCBI Taxonomy" id="75299"/>
    <lineage>
        <taxon>Eukaryota</taxon>
        <taxon>Metazoa</taxon>
        <taxon>Ecdysozoa</taxon>
        <taxon>Nematoda</taxon>
        <taxon>Chromadorea</taxon>
        <taxon>Rhabditida</taxon>
        <taxon>Spirurina</taxon>
        <taxon>Gnathostomatomorpha</taxon>
        <taxon>Gnathostomatoidea</taxon>
        <taxon>Gnathostomatidae</taxon>
        <taxon>Gnathostoma</taxon>
    </lineage>
</organism>
<evidence type="ECO:0000313" key="1">
    <source>
        <dbReference type="EMBL" id="MFH4982566.1"/>
    </source>
</evidence>
<evidence type="ECO:0000313" key="2">
    <source>
        <dbReference type="Proteomes" id="UP001608902"/>
    </source>
</evidence>
<dbReference type="AlphaFoldDB" id="A0ABD6ERV0"/>
<comment type="caution">
    <text evidence="1">The sequence shown here is derived from an EMBL/GenBank/DDBJ whole genome shotgun (WGS) entry which is preliminary data.</text>
</comment>
<dbReference type="Proteomes" id="UP001608902">
    <property type="component" value="Unassembled WGS sequence"/>
</dbReference>
<reference evidence="1 2" key="1">
    <citation type="submission" date="2024-08" db="EMBL/GenBank/DDBJ databases">
        <title>Gnathostoma spinigerum genome.</title>
        <authorList>
            <person name="Gonzalez-Bertolin B."/>
            <person name="Monzon S."/>
            <person name="Zaballos A."/>
            <person name="Jimenez P."/>
            <person name="Dekumyoy P."/>
            <person name="Varona S."/>
            <person name="Cuesta I."/>
            <person name="Sumanam S."/>
            <person name="Adisakwattana P."/>
            <person name="Gasser R.B."/>
            <person name="Hernandez-Gonzalez A."/>
            <person name="Young N.D."/>
            <person name="Perteguer M.J."/>
        </authorList>
    </citation>
    <scope>NUCLEOTIDE SEQUENCE [LARGE SCALE GENOMIC DNA]</scope>
    <source>
        <strain evidence="1">AL3</strain>
        <tissue evidence="1">Liver</tissue>
    </source>
</reference>